<evidence type="ECO:0000313" key="3">
    <source>
        <dbReference type="EMBL" id="MBA0088980.1"/>
    </source>
</evidence>
<dbReference type="GO" id="GO:0006313">
    <property type="term" value="P:DNA transposition"/>
    <property type="evidence" value="ECO:0007669"/>
    <property type="project" value="InterPro"/>
</dbReference>
<evidence type="ECO:0000313" key="4">
    <source>
        <dbReference type="Proteomes" id="UP000567293"/>
    </source>
</evidence>
<feature type="domain" description="Transposase IS110-like N-terminal" evidence="1">
    <location>
        <begin position="5"/>
        <end position="143"/>
    </location>
</feature>
<name>A0A7V8T002_9BACT</name>
<keyword evidence="4" id="KW-1185">Reference proteome</keyword>
<dbReference type="EMBL" id="JACDQQ010002775">
    <property type="protein sequence ID" value="MBA0088980.1"/>
    <property type="molecule type" value="Genomic_DNA"/>
</dbReference>
<dbReference type="InterPro" id="IPR003346">
    <property type="entry name" value="Transposase_20"/>
</dbReference>
<comment type="caution">
    <text evidence="3">The sequence shown here is derived from an EMBL/GenBank/DDBJ whole genome shotgun (WGS) entry which is preliminary data.</text>
</comment>
<evidence type="ECO:0000259" key="1">
    <source>
        <dbReference type="Pfam" id="PF01548"/>
    </source>
</evidence>
<reference evidence="3" key="1">
    <citation type="submission" date="2020-06" db="EMBL/GenBank/DDBJ databases">
        <title>Legume-microbial interactions unlock mineral nutrients during tropical forest succession.</title>
        <authorList>
            <person name="Epihov D.Z."/>
        </authorList>
    </citation>
    <scope>NUCLEOTIDE SEQUENCE [LARGE SCALE GENOMIC DNA]</scope>
    <source>
        <strain evidence="3">Pan2503</strain>
    </source>
</reference>
<organism evidence="3 4">
    <name type="scientific">Candidatus Acidiferrum panamense</name>
    <dbReference type="NCBI Taxonomy" id="2741543"/>
    <lineage>
        <taxon>Bacteria</taxon>
        <taxon>Pseudomonadati</taxon>
        <taxon>Acidobacteriota</taxon>
        <taxon>Terriglobia</taxon>
        <taxon>Candidatus Acidiferrales</taxon>
        <taxon>Candidatus Acidiferrum</taxon>
    </lineage>
</organism>
<gene>
    <name evidence="3" type="ORF">HRJ53_28660</name>
</gene>
<proteinExistence type="predicted"/>
<accession>A0A7V8T002</accession>
<dbReference type="PANTHER" id="PTHR33055">
    <property type="entry name" value="TRANSPOSASE FOR INSERTION SEQUENCE ELEMENT IS1111A"/>
    <property type="match status" value="1"/>
</dbReference>
<dbReference type="InterPro" id="IPR002525">
    <property type="entry name" value="Transp_IS110-like_N"/>
</dbReference>
<sequence>MLSFCGIDVSKDRLDVIVLPEEQCCSVSNDRTGWADLVERLRGRSIAGIGIEASGGYERGVTRALLAAGMPVRQINPFKLRQFARASGVLAKSDPLDARMIASFVAIMPTRPAQRTPAGAAQVAEMLAVRRQLSAEKVAAENASRLLEDAMLRRLSRRRIGRLAGDIDLLDKRMVEIVANDPVLAHRYRLLTSMPGVGSLLACTLIALLPELGCISRKQVAALVGVAPYAFESGTLKGRRCIWGGRANVRQVLYMAAMSASNWNPALKPFHDRLNAAGKKPKVTIVAVMRKMITTLNAIVRDDVLWADRHSGRHSVTTTR</sequence>
<dbReference type="InterPro" id="IPR047650">
    <property type="entry name" value="Transpos_IS110"/>
</dbReference>
<protein>
    <submittedName>
        <fullName evidence="3">IS110 family transposase</fullName>
    </submittedName>
</protein>
<evidence type="ECO:0000259" key="2">
    <source>
        <dbReference type="Pfam" id="PF02371"/>
    </source>
</evidence>
<dbReference type="Pfam" id="PF02371">
    <property type="entry name" value="Transposase_20"/>
    <property type="match status" value="1"/>
</dbReference>
<dbReference type="Pfam" id="PF01548">
    <property type="entry name" value="DEDD_Tnp_IS110"/>
    <property type="match status" value="1"/>
</dbReference>
<dbReference type="PANTHER" id="PTHR33055:SF13">
    <property type="entry name" value="TRANSPOSASE"/>
    <property type="match status" value="1"/>
</dbReference>
<dbReference type="Proteomes" id="UP000567293">
    <property type="component" value="Unassembled WGS sequence"/>
</dbReference>
<feature type="domain" description="Transposase IS116/IS110/IS902 C-terminal" evidence="2">
    <location>
        <begin position="189"/>
        <end position="271"/>
    </location>
</feature>
<dbReference type="AlphaFoldDB" id="A0A7V8T002"/>
<dbReference type="GO" id="GO:0004803">
    <property type="term" value="F:transposase activity"/>
    <property type="evidence" value="ECO:0007669"/>
    <property type="project" value="InterPro"/>
</dbReference>
<dbReference type="GO" id="GO:0003677">
    <property type="term" value="F:DNA binding"/>
    <property type="evidence" value="ECO:0007669"/>
    <property type="project" value="InterPro"/>
</dbReference>
<dbReference type="NCBIfam" id="NF033542">
    <property type="entry name" value="transpos_IS110"/>
    <property type="match status" value="1"/>
</dbReference>